<dbReference type="RefSeq" id="WP_378112946.1">
    <property type="nucleotide sequence ID" value="NZ_JBHSNC010000049.1"/>
</dbReference>
<evidence type="ECO:0000256" key="1">
    <source>
        <dbReference type="ARBA" id="ARBA00008857"/>
    </source>
</evidence>
<dbReference type="InterPro" id="IPR011010">
    <property type="entry name" value="DNA_brk_join_enz"/>
</dbReference>
<feature type="region of interest" description="Disordered" evidence="4">
    <location>
        <begin position="1"/>
        <end position="25"/>
    </location>
</feature>
<dbReference type="InterPro" id="IPR002104">
    <property type="entry name" value="Integrase_catalytic"/>
</dbReference>
<dbReference type="Gene3D" id="1.10.150.130">
    <property type="match status" value="1"/>
</dbReference>
<evidence type="ECO:0000259" key="5">
    <source>
        <dbReference type="PROSITE" id="PS51898"/>
    </source>
</evidence>
<name>A0ABW0R1S5_9BACL</name>
<evidence type="ECO:0000313" key="6">
    <source>
        <dbReference type="EMBL" id="MFC5531000.1"/>
    </source>
</evidence>
<dbReference type="InterPro" id="IPR050090">
    <property type="entry name" value="Tyrosine_recombinase_XerCD"/>
</dbReference>
<gene>
    <name evidence="6" type="ORF">ACFPQ4_16345</name>
</gene>
<evidence type="ECO:0000256" key="3">
    <source>
        <dbReference type="ARBA" id="ARBA00023172"/>
    </source>
</evidence>
<keyword evidence="3" id="KW-0233">DNA recombination</keyword>
<comment type="similarity">
    <text evidence="1">Belongs to the 'phage' integrase family.</text>
</comment>
<evidence type="ECO:0000313" key="7">
    <source>
        <dbReference type="Proteomes" id="UP001596108"/>
    </source>
</evidence>
<dbReference type="PANTHER" id="PTHR30349">
    <property type="entry name" value="PHAGE INTEGRASE-RELATED"/>
    <property type="match status" value="1"/>
</dbReference>
<organism evidence="6 7">
    <name type="scientific">Cohnella yongneupensis</name>
    <dbReference type="NCBI Taxonomy" id="425006"/>
    <lineage>
        <taxon>Bacteria</taxon>
        <taxon>Bacillati</taxon>
        <taxon>Bacillota</taxon>
        <taxon>Bacilli</taxon>
        <taxon>Bacillales</taxon>
        <taxon>Paenibacillaceae</taxon>
        <taxon>Cohnella</taxon>
    </lineage>
</organism>
<dbReference type="CDD" id="cd00397">
    <property type="entry name" value="DNA_BRE_C"/>
    <property type="match status" value="1"/>
</dbReference>
<dbReference type="InterPro" id="IPR010998">
    <property type="entry name" value="Integrase_recombinase_N"/>
</dbReference>
<keyword evidence="7" id="KW-1185">Reference proteome</keyword>
<dbReference type="InterPro" id="IPR013762">
    <property type="entry name" value="Integrase-like_cat_sf"/>
</dbReference>
<reference evidence="7" key="1">
    <citation type="journal article" date="2019" name="Int. J. Syst. Evol. Microbiol.">
        <title>The Global Catalogue of Microorganisms (GCM) 10K type strain sequencing project: providing services to taxonomists for standard genome sequencing and annotation.</title>
        <authorList>
            <consortium name="The Broad Institute Genomics Platform"/>
            <consortium name="The Broad Institute Genome Sequencing Center for Infectious Disease"/>
            <person name="Wu L."/>
            <person name="Ma J."/>
        </authorList>
    </citation>
    <scope>NUCLEOTIDE SEQUENCE [LARGE SCALE GENOMIC DNA]</scope>
    <source>
        <strain evidence="7">CGMCC 1.18578</strain>
    </source>
</reference>
<dbReference type="SUPFAM" id="SSF56349">
    <property type="entry name" value="DNA breaking-rejoining enzymes"/>
    <property type="match status" value="1"/>
</dbReference>
<keyword evidence="2" id="KW-0238">DNA-binding</keyword>
<proteinExistence type="inferred from homology"/>
<evidence type="ECO:0000256" key="4">
    <source>
        <dbReference type="SAM" id="MobiDB-lite"/>
    </source>
</evidence>
<feature type="domain" description="Tyr recombinase" evidence="5">
    <location>
        <begin position="315"/>
        <end position="490"/>
    </location>
</feature>
<feature type="compositionally biased region" description="Polar residues" evidence="4">
    <location>
        <begin position="1"/>
        <end position="15"/>
    </location>
</feature>
<dbReference type="PANTHER" id="PTHR30349:SF41">
    <property type="entry name" value="INTEGRASE_RECOMBINASE PROTEIN MJ0367-RELATED"/>
    <property type="match status" value="1"/>
</dbReference>
<comment type="caution">
    <text evidence="6">The sequence shown here is derived from an EMBL/GenBank/DDBJ whole genome shotgun (WGS) entry which is preliminary data.</text>
</comment>
<protein>
    <submittedName>
        <fullName evidence="6">Tyrosine-type recombinase/integrase</fullName>
    </submittedName>
</protein>
<accession>A0ABW0R1S5</accession>
<evidence type="ECO:0000256" key="2">
    <source>
        <dbReference type="ARBA" id="ARBA00023125"/>
    </source>
</evidence>
<dbReference type="Gene3D" id="1.10.443.10">
    <property type="entry name" value="Intergrase catalytic core"/>
    <property type="match status" value="1"/>
</dbReference>
<dbReference type="Proteomes" id="UP001596108">
    <property type="component" value="Unassembled WGS sequence"/>
</dbReference>
<sequence>MDRFENSSNNQPQINNHHHAKTQESFRQNSSFAEKILDVSGIFSLHSDDHDIRKVTREKVENMLYAKQLDQAQKEIPYLGQQAINPWLWENKVQTEILANLLREFLSHAMENAPLVFIKKFEHARKLQILTAKLYGVPSDQIRDEQLLDAKSLQRGIHHLPKDELTSSLFHFLMEKSIQAGLLNEKIPAKKPHKSPPLHPRILSFKMHMEEQGFARKHIRNYVTCVQQLFMWLCANVRVFAATSPDAISILQIQNEHLLMYRTYKLKLIKEGLCSPITFEHSIYAIRSFYGFLRDRYGYNAPLQRFRAISAPRYSPREIPTDEQIDALFQVVKQYARDPILEQLGYRFMLDLGLRLSEVANIKWKDINLGARTIVTHSKGKKAHFLPLSVELKKLLLEVQNYPSATYVMGKTPSIIKRELYENFKLYAMIAAWPFPGGVHLFRHIFITRLAYKKRLPQAIKEVARVKMLNTVGLYIHMANQDEHLISEINKLNYD</sequence>
<dbReference type="Pfam" id="PF00589">
    <property type="entry name" value="Phage_integrase"/>
    <property type="match status" value="1"/>
</dbReference>
<dbReference type="EMBL" id="JBHSNC010000049">
    <property type="protein sequence ID" value="MFC5531000.1"/>
    <property type="molecule type" value="Genomic_DNA"/>
</dbReference>
<dbReference type="PROSITE" id="PS51898">
    <property type="entry name" value="TYR_RECOMBINASE"/>
    <property type="match status" value="1"/>
</dbReference>